<dbReference type="Gene3D" id="3.30.70.1200">
    <property type="entry name" value="Crispr-associated protein, domain 1"/>
    <property type="match status" value="1"/>
</dbReference>
<dbReference type="OrthoDB" id="9795689at2"/>
<dbReference type="EMBL" id="CP022423">
    <property type="protein sequence ID" value="ASM76182.1"/>
    <property type="molecule type" value="Genomic_DNA"/>
</dbReference>
<organism evidence="1 2">
    <name type="scientific">Vitreoscilla filiformis</name>
    <dbReference type="NCBI Taxonomy" id="63"/>
    <lineage>
        <taxon>Bacteria</taxon>
        <taxon>Pseudomonadati</taxon>
        <taxon>Pseudomonadota</taxon>
        <taxon>Betaproteobacteria</taxon>
        <taxon>Neisseriales</taxon>
        <taxon>Neisseriaceae</taxon>
        <taxon>Vitreoscilla</taxon>
    </lineage>
</organism>
<dbReference type="InterPro" id="IPR010179">
    <property type="entry name" value="CRISPR-assoc_prot_Cse3"/>
</dbReference>
<dbReference type="Gene3D" id="3.30.70.1210">
    <property type="entry name" value="Crispr-associated protein, domain 2"/>
    <property type="match status" value="1"/>
</dbReference>
<keyword evidence="2" id="KW-1185">Reference proteome</keyword>
<dbReference type="Pfam" id="PF08798">
    <property type="entry name" value="CRISPR_assoc"/>
    <property type="match status" value="1"/>
</dbReference>
<protein>
    <submittedName>
        <fullName evidence="1">Type I-E CRISPR-associated protein Cas6/Cse3/CasE</fullName>
    </submittedName>
</protein>
<dbReference type="CDD" id="cd09727">
    <property type="entry name" value="Cas6_I-E"/>
    <property type="match status" value="1"/>
</dbReference>
<reference evidence="1 2" key="1">
    <citation type="submission" date="2017-07" db="EMBL/GenBank/DDBJ databases">
        <title>Complete Genome Sequence of the cosmetic ferment Vitreoscilla filiformis (ATCC15551).</title>
        <authorList>
            <person name="Contreras S."/>
            <person name="Sagory-Zalkind P."/>
            <person name="Blanquart H."/>
            <person name="Iltis A."/>
            <person name="Morand S.C."/>
        </authorList>
    </citation>
    <scope>NUCLEOTIDE SEQUENCE [LARGE SCALE GENOMIC DNA]</scope>
    <source>
        <strain evidence="1 2">ATCC 15551</strain>
    </source>
</reference>
<dbReference type="NCBIfam" id="TIGR01907">
    <property type="entry name" value="casE_Cse3"/>
    <property type="match status" value="1"/>
</dbReference>
<gene>
    <name evidence="1" type="ORF">VITFI_CDS0403</name>
</gene>
<proteinExistence type="predicted"/>
<dbReference type="AlphaFoldDB" id="A0A221KAY9"/>
<dbReference type="SUPFAM" id="SSF117987">
    <property type="entry name" value="CRISPR-associated protein"/>
    <property type="match status" value="2"/>
</dbReference>
<accession>A0A221KAY9</accession>
<evidence type="ECO:0000313" key="1">
    <source>
        <dbReference type="EMBL" id="ASM76182.1"/>
    </source>
</evidence>
<dbReference type="SMART" id="SM01101">
    <property type="entry name" value="CRISPR_assoc"/>
    <property type="match status" value="1"/>
</dbReference>
<evidence type="ECO:0000313" key="2">
    <source>
        <dbReference type="Proteomes" id="UP000199729"/>
    </source>
</evidence>
<sequence>MFLSLLTPRPGHEREAAQQRLADGPYGDHQWLWRLFPAEAGTARDFLFRRQEVGGLPRYHLVSQRAPQSPGEAWLLQTRPYAPKLEAGERLAFELLACPTVRHGRDPRDGKSRRHDVVMEAKKTLLAERSLSRWADWPASDGRPDLYALVQSTCTAWLARRGERAGFVLDEACCVVSAYQPMRQRRSSAPADEAPLQFSTVELSGELTVQDPSAFTHMLTHGLGSAKAFGCGLMLVRRAL</sequence>
<name>A0A221KAY9_VITFI</name>
<dbReference type="Proteomes" id="UP000199729">
    <property type="component" value="Chromosome"/>
</dbReference>
<dbReference type="KEGG" id="vff:VITFI_CDS0403"/>
<dbReference type="RefSeq" id="WP_157725526.1">
    <property type="nucleotide sequence ID" value="NZ_CP022423.1"/>
</dbReference>